<dbReference type="PANTHER" id="PTHR48022">
    <property type="entry name" value="PLASTIDIC GLUCOSE TRANSPORTER 4"/>
    <property type="match status" value="1"/>
</dbReference>
<protein>
    <submittedName>
        <fullName evidence="10">Maltose permease</fullName>
    </submittedName>
</protein>
<organism evidence="10 11">
    <name type="scientific">Microdochium bolleyi</name>
    <dbReference type="NCBI Taxonomy" id="196109"/>
    <lineage>
        <taxon>Eukaryota</taxon>
        <taxon>Fungi</taxon>
        <taxon>Dikarya</taxon>
        <taxon>Ascomycota</taxon>
        <taxon>Pezizomycotina</taxon>
        <taxon>Sordariomycetes</taxon>
        <taxon>Xylariomycetidae</taxon>
        <taxon>Xylariales</taxon>
        <taxon>Microdochiaceae</taxon>
        <taxon>Microdochium</taxon>
    </lineage>
</organism>
<dbReference type="EMBL" id="KQ964260">
    <property type="protein sequence ID" value="KXJ88025.1"/>
    <property type="molecule type" value="Genomic_DNA"/>
</dbReference>
<dbReference type="FunFam" id="1.20.1250.20:FF:000078">
    <property type="entry name" value="MFS maltose transporter, putative"/>
    <property type="match status" value="1"/>
</dbReference>
<evidence type="ECO:0000256" key="4">
    <source>
        <dbReference type="ARBA" id="ARBA00022692"/>
    </source>
</evidence>
<evidence type="ECO:0000256" key="7">
    <source>
        <dbReference type="RuleBase" id="RU003346"/>
    </source>
</evidence>
<dbReference type="Gene3D" id="1.20.1250.20">
    <property type="entry name" value="MFS general substrate transporter like domains"/>
    <property type="match status" value="1"/>
</dbReference>
<keyword evidence="11" id="KW-1185">Reference proteome</keyword>
<reference evidence="11" key="1">
    <citation type="submission" date="2016-02" db="EMBL/GenBank/DDBJ databases">
        <title>Draft genome sequence of Microdochium bolleyi, a fungal endophyte of beachgrass.</title>
        <authorList>
            <consortium name="DOE Joint Genome Institute"/>
            <person name="David A.S."/>
            <person name="May G."/>
            <person name="Haridas S."/>
            <person name="Lim J."/>
            <person name="Wang M."/>
            <person name="Labutti K."/>
            <person name="Lipzen A."/>
            <person name="Barry K."/>
            <person name="Grigoriev I.V."/>
        </authorList>
    </citation>
    <scope>NUCLEOTIDE SEQUENCE [LARGE SCALE GENOMIC DNA]</scope>
    <source>
        <strain evidence="11">J235TASD1</strain>
    </source>
</reference>
<feature type="transmembrane region" description="Helical" evidence="8">
    <location>
        <begin position="218"/>
        <end position="238"/>
    </location>
</feature>
<feature type="transmembrane region" description="Helical" evidence="8">
    <location>
        <begin position="471"/>
        <end position="490"/>
    </location>
</feature>
<feature type="transmembrane region" description="Helical" evidence="8">
    <location>
        <begin position="345"/>
        <end position="364"/>
    </location>
</feature>
<keyword evidence="3 7" id="KW-0813">Transport</keyword>
<feature type="transmembrane region" description="Helical" evidence="8">
    <location>
        <begin position="399"/>
        <end position="425"/>
    </location>
</feature>
<evidence type="ECO:0000256" key="5">
    <source>
        <dbReference type="ARBA" id="ARBA00022989"/>
    </source>
</evidence>
<accession>A0A136IT22</accession>
<feature type="transmembrane region" description="Helical" evidence="8">
    <location>
        <begin position="130"/>
        <end position="148"/>
    </location>
</feature>
<dbReference type="InterPro" id="IPR050360">
    <property type="entry name" value="MFS_Sugar_Transporters"/>
</dbReference>
<evidence type="ECO:0000256" key="6">
    <source>
        <dbReference type="ARBA" id="ARBA00023136"/>
    </source>
</evidence>
<dbReference type="InParanoid" id="A0A136IT22"/>
<feature type="transmembrane region" description="Helical" evidence="8">
    <location>
        <begin position="186"/>
        <end position="206"/>
    </location>
</feature>
<dbReference type="PROSITE" id="PS50850">
    <property type="entry name" value="MFS"/>
    <property type="match status" value="1"/>
</dbReference>
<proteinExistence type="inferred from homology"/>
<evidence type="ECO:0000313" key="10">
    <source>
        <dbReference type="EMBL" id="KXJ88025.1"/>
    </source>
</evidence>
<dbReference type="SUPFAM" id="SSF103473">
    <property type="entry name" value="MFS general substrate transporter"/>
    <property type="match status" value="1"/>
</dbReference>
<dbReference type="Pfam" id="PF00083">
    <property type="entry name" value="Sugar_tr"/>
    <property type="match status" value="1"/>
</dbReference>
<evidence type="ECO:0000313" key="11">
    <source>
        <dbReference type="Proteomes" id="UP000070501"/>
    </source>
</evidence>
<evidence type="ECO:0000256" key="3">
    <source>
        <dbReference type="ARBA" id="ARBA00022448"/>
    </source>
</evidence>
<evidence type="ECO:0000256" key="8">
    <source>
        <dbReference type="SAM" id="Phobius"/>
    </source>
</evidence>
<dbReference type="InterPro" id="IPR020846">
    <property type="entry name" value="MFS_dom"/>
</dbReference>
<sequence>MSAASDEKPSEPLAAVVSHHHHVKDNPRDRAHVQEDELTLGDIFRNHKAVAWWCFYWAMCAVGWGFDAQINGAMIAVPSFRRDFGYVLDGQAILPANWQTAFNMIGAVGQIFGGFLCSWFADRIGRKNSLLLGIVVCSGGALGEMFSYTREAFLGAKLVIGVGLGFYLTLAPLATSEIAPVALRGFATAGVNLGIAIGQLLSNAVVKAFGERDDRWAYAGPFATQLFFVVFLLAFLPFSPETPWYLARKGKREQALTAIRRLYGSDYDAETKLQLLEATIEEESMSRTGVEPGFLDCFRGTNRLRTGISTGVFLCQHLVGIVFVLGYSTYFFQLAGFDYSRSFDLGVGVTACGVTGNIGSWFVVERFGRRVVFISGMVALTVILLLIGVMDVVPSSAAGWVQASLTVVYAFVYFLTIGAMAFAVLGETSSTVLRAKTISLATATQAICGIVMSIAIPYLVNPDEANLRGKVGFLFGGLAFVASIGSWFYVPELKGKPFDAIDRMFAAKVPPRKMGAYLEQERDYE</sequence>
<comment type="similarity">
    <text evidence="2 7">Belongs to the major facilitator superfamily. Sugar transporter (TC 2.A.1.1) family.</text>
</comment>
<dbReference type="AlphaFoldDB" id="A0A136IT22"/>
<dbReference type="Proteomes" id="UP000070501">
    <property type="component" value="Unassembled WGS sequence"/>
</dbReference>
<dbReference type="InterPro" id="IPR005828">
    <property type="entry name" value="MFS_sugar_transport-like"/>
</dbReference>
<evidence type="ECO:0000256" key="1">
    <source>
        <dbReference type="ARBA" id="ARBA00004141"/>
    </source>
</evidence>
<keyword evidence="6 8" id="KW-0472">Membrane</keyword>
<feature type="transmembrane region" description="Helical" evidence="8">
    <location>
        <begin position="312"/>
        <end position="333"/>
    </location>
</feature>
<evidence type="ECO:0000256" key="2">
    <source>
        <dbReference type="ARBA" id="ARBA00010992"/>
    </source>
</evidence>
<feature type="transmembrane region" description="Helical" evidence="8">
    <location>
        <begin position="437"/>
        <end position="459"/>
    </location>
</feature>
<dbReference type="InterPro" id="IPR036259">
    <property type="entry name" value="MFS_trans_sf"/>
</dbReference>
<dbReference type="NCBIfam" id="TIGR00879">
    <property type="entry name" value="SP"/>
    <property type="match status" value="1"/>
</dbReference>
<dbReference type="GO" id="GO:0016020">
    <property type="term" value="C:membrane"/>
    <property type="evidence" value="ECO:0007669"/>
    <property type="project" value="UniProtKB-SubCell"/>
</dbReference>
<evidence type="ECO:0000259" key="9">
    <source>
        <dbReference type="PROSITE" id="PS50850"/>
    </source>
</evidence>
<dbReference type="GO" id="GO:0005351">
    <property type="term" value="F:carbohydrate:proton symporter activity"/>
    <property type="evidence" value="ECO:0007669"/>
    <property type="project" value="TreeGrafter"/>
</dbReference>
<gene>
    <name evidence="10" type="ORF">Micbo1qcDRAFT_185362</name>
</gene>
<feature type="domain" description="Major facilitator superfamily (MFS) profile" evidence="9">
    <location>
        <begin position="53"/>
        <end position="494"/>
    </location>
</feature>
<feature type="transmembrane region" description="Helical" evidence="8">
    <location>
        <begin position="154"/>
        <end position="174"/>
    </location>
</feature>
<feature type="transmembrane region" description="Helical" evidence="8">
    <location>
        <begin position="371"/>
        <end position="393"/>
    </location>
</feature>
<dbReference type="PANTHER" id="PTHR48022:SF51">
    <property type="entry name" value="ALPHA-GLUCOSIDE TRANSPORTER, PUTATIVE (AFU_ORTHOLOGUE AFUA_6G11920)-RELATED"/>
    <property type="match status" value="1"/>
</dbReference>
<dbReference type="OrthoDB" id="6612291at2759"/>
<keyword evidence="4 8" id="KW-0812">Transmembrane</keyword>
<name>A0A136IT22_9PEZI</name>
<feature type="transmembrane region" description="Helical" evidence="8">
    <location>
        <begin position="100"/>
        <end position="121"/>
    </location>
</feature>
<keyword evidence="5 8" id="KW-1133">Transmembrane helix</keyword>
<dbReference type="InterPro" id="IPR003663">
    <property type="entry name" value="Sugar/inositol_transpt"/>
</dbReference>
<comment type="subcellular location">
    <subcellularLocation>
        <location evidence="1">Membrane</location>
        <topology evidence="1">Multi-pass membrane protein</topology>
    </subcellularLocation>
</comment>
<feature type="transmembrane region" description="Helical" evidence="8">
    <location>
        <begin position="54"/>
        <end position="80"/>
    </location>
</feature>